<feature type="transmembrane region" description="Helical" evidence="5">
    <location>
        <begin position="268"/>
        <end position="286"/>
    </location>
</feature>
<feature type="transmembrane region" description="Helical" evidence="5">
    <location>
        <begin position="51"/>
        <end position="68"/>
    </location>
</feature>
<dbReference type="Proteomes" id="UP000176815">
    <property type="component" value="Unassembled WGS sequence"/>
</dbReference>
<gene>
    <name evidence="6" type="ORF">A2619_03110</name>
</gene>
<evidence type="ECO:0000256" key="2">
    <source>
        <dbReference type="ARBA" id="ARBA00022692"/>
    </source>
</evidence>
<dbReference type="CDD" id="cd13128">
    <property type="entry name" value="MATE_Wzx_like"/>
    <property type="match status" value="1"/>
</dbReference>
<proteinExistence type="predicted"/>
<dbReference type="PANTHER" id="PTHR43424:SF1">
    <property type="entry name" value="LOCUS PUTATIVE PROTEIN 1-RELATED"/>
    <property type="match status" value="1"/>
</dbReference>
<keyword evidence="3 5" id="KW-1133">Transmembrane helix</keyword>
<keyword evidence="2 5" id="KW-0812">Transmembrane</keyword>
<comment type="caution">
    <text evidence="6">The sequence shown here is derived from an EMBL/GenBank/DDBJ whole genome shotgun (WGS) entry which is preliminary data.</text>
</comment>
<evidence type="ECO:0000256" key="3">
    <source>
        <dbReference type="ARBA" id="ARBA00022989"/>
    </source>
</evidence>
<dbReference type="InterPro" id="IPR052556">
    <property type="entry name" value="PolySynth_Transporter"/>
</dbReference>
<accession>A0A1F4XAE2</accession>
<feature type="transmembrane region" description="Helical" evidence="5">
    <location>
        <begin position="213"/>
        <end position="232"/>
    </location>
</feature>
<protein>
    <submittedName>
        <fullName evidence="6">Uncharacterized protein</fullName>
    </submittedName>
</protein>
<feature type="transmembrane region" description="Helical" evidence="5">
    <location>
        <begin position="174"/>
        <end position="192"/>
    </location>
</feature>
<dbReference type="EMBL" id="MEWG01000008">
    <property type="protein sequence ID" value="OGC78043.1"/>
    <property type="molecule type" value="Genomic_DNA"/>
</dbReference>
<keyword evidence="4 5" id="KW-0472">Membrane</keyword>
<feature type="transmembrane region" description="Helical" evidence="5">
    <location>
        <begin position="117"/>
        <end position="138"/>
    </location>
</feature>
<feature type="transmembrane region" description="Helical" evidence="5">
    <location>
        <begin position="368"/>
        <end position="387"/>
    </location>
</feature>
<evidence type="ECO:0000313" key="6">
    <source>
        <dbReference type="EMBL" id="OGC78043.1"/>
    </source>
</evidence>
<dbReference type="Pfam" id="PF01943">
    <property type="entry name" value="Polysacc_synt"/>
    <property type="match status" value="1"/>
</dbReference>
<feature type="transmembrane region" description="Helical" evidence="5">
    <location>
        <begin position="18"/>
        <end position="39"/>
    </location>
</feature>
<dbReference type="GO" id="GO:0016020">
    <property type="term" value="C:membrane"/>
    <property type="evidence" value="ECO:0007669"/>
    <property type="project" value="UniProtKB-SubCell"/>
</dbReference>
<evidence type="ECO:0000313" key="7">
    <source>
        <dbReference type="Proteomes" id="UP000176815"/>
    </source>
</evidence>
<comment type="subcellular location">
    <subcellularLocation>
        <location evidence="1">Membrane</location>
        <topology evidence="1">Multi-pass membrane protein</topology>
    </subcellularLocation>
</comment>
<name>A0A1F4XAE2_UNCKA</name>
<feature type="transmembrane region" description="Helical" evidence="5">
    <location>
        <begin position="88"/>
        <end position="111"/>
    </location>
</feature>
<sequence length="424" mass="47804">MSNTNTTKIIAQNTIYQIFGKIFSLGITVLTTLIIARTYGLEDYGSFSLMQNWPALFFIVIDFGLNAIATKELSKNYENANRYFWSILYLRSLVSLVLIVALAILIQFLPYSGWLKYGIFLSLFLILTQAFYATANIIFQVNLRYDLSTISYMFGYGVIFLFILGLAYVKADVLWISFAYVIGGLITFLINLKFISGLGIGIAPMFDAQLSKYLIIQALPLGLMFLFSQVNFKSDSLLISIMDLPKNIGLNNTESVAVYSLPYKVFEVGMVVPTFLMNSVFPVLVRKMTEGREQLLKLFYKTIVFLAVSGVVGGIAGVLMAPYIIDVLGGSEFHQSALVLQILLSGIFLYFITQPIAWLIVTLDKQIYLPYVYLIGAIFNLSANIFFIPKYSFYASAFITHTSELLILFMLIFVARKAWKQKYA</sequence>
<evidence type="ECO:0000256" key="4">
    <source>
        <dbReference type="ARBA" id="ARBA00023136"/>
    </source>
</evidence>
<dbReference type="AlphaFoldDB" id="A0A1F4XAE2"/>
<reference evidence="6 7" key="1">
    <citation type="journal article" date="2016" name="Nat. Commun.">
        <title>Thousands of microbial genomes shed light on interconnected biogeochemical processes in an aquifer system.</title>
        <authorList>
            <person name="Anantharaman K."/>
            <person name="Brown C.T."/>
            <person name="Hug L.A."/>
            <person name="Sharon I."/>
            <person name="Castelle C.J."/>
            <person name="Probst A.J."/>
            <person name="Thomas B.C."/>
            <person name="Singh A."/>
            <person name="Wilkins M.J."/>
            <person name="Karaoz U."/>
            <person name="Brodie E.L."/>
            <person name="Williams K.H."/>
            <person name="Hubbard S.S."/>
            <person name="Banfield J.F."/>
        </authorList>
    </citation>
    <scope>NUCLEOTIDE SEQUENCE [LARGE SCALE GENOMIC DNA]</scope>
</reference>
<feature type="transmembrane region" description="Helical" evidence="5">
    <location>
        <begin position="337"/>
        <end position="361"/>
    </location>
</feature>
<evidence type="ECO:0000256" key="1">
    <source>
        <dbReference type="ARBA" id="ARBA00004141"/>
    </source>
</evidence>
<dbReference type="InterPro" id="IPR002797">
    <property type="entry name" value="Polysacc_synth"/>
</dbReference>
<evidence type="ECO:0000256" key="5">
    <source>
        <dbReference type="SAM" id="Phobius"/>
    </source>
</evidence>
<feature type="transmembrane region" description="Helical" evidence="5">
    <location>
        <begin position="298"/>
        <end position="325"/>
    </location>
</feature>
<dbReference type="PANTHER" id="PTHR43424">
    <property type="entry name" value="LOCUS PUTATIVE PROTEIN 1-RELATED"/>
    <property type="match status" value="1"/>
</dbReference>
<organism evidence="6 7">
    <name type="scientific">candidate division WWE3 bacterium RIFOXYD1_FULL_39_9</name>
    <dbReference type="NCBI Taxonomy" id="1802649"/>
    <lineage>
        <taxon>Bacteria</taxon>
        <taxon>Katanobacteria</taxon>
    </lineage>
</organism>
<feature type="transmembrane region" description="Helical" evidence="5">
    <location>
        <begin position="393"/>
        <end position="415"/>
    </location>
</feature>
<feature type="transmembrane region" description="Helical" evidence="5">
    <location>
        <begin position="150"/>
        <end position="168"/>
    </location>
</feature>